<dbReference type="CDD" id="cd16352">
    <property type="entry name" value="CheD"/>
    <property type="match status" value="1"/>
</dbReference>
<accession>A0A0F9JF48</accession>
<evidence type="ECO:0000256" key="2">
    <source>
        <dbReference type="ARBA" id="ARBA00022801"/>
    </source>
</evidence>
<dbReference type="PANTHER" id="PTHR35147">
    <property type="entry name" value="CHEMORECEPTOR GLUTAMINE DEAMIDASE CHED-RELATED"/>
    <property type="match status" value="1"/>
</dbReference>
<gene>
    <name evidence="3" type="ORF">LCGC14_1764200</name>
</gene>
<name>A0A0F9JF48_9ZZZZ</name>
<keyword evidence="1" id="KW-0145">Chemotaxis</keyword>
<dbReference type="AlphaFoldDB" id="A0A0F9JF48"/>
<protein>
    <recommendedName>
        <fullName evidence="4">Chemoreceptor glutamine deamidase CheD</fullName>
    </recommendedName>
</protein>
<dbReference type="Gene3D" id="3.30.1330.200">
    <property type="match status" value="1"/>
</dbReference>
<organism evidence="3">
    <name type="scientific">marine sediment metagenome</name>
    <dbReference type="NCBI Taxonomy" id="412755"/>
    <lineage>
        <taxon>unclassified sequences</taxon>
        <taxon>metagenomes</taxon>
        <taxon>ecological metagenomes</taxon>
    </lineage>
</organism>
<dbReference type="InterPro" id="IPR038592">
    <property type="entry name" value="CheD-like_sf"/>
</dbReference>
<dbReference type="Pfam" id="PF03975">
    <property type="entry name" value="CheD"/>
    <property type="match status" value="1"/>
</dbReference>
<dbReference type="InterPro" id="IPR005659">
    <property type="entry name" value="Chemorcpt_Glu_NH3ase_CheD"/>
</dbReference>
<dbReference type="EMBL" id="LAZR01016453">
    <property type="protein sequence ID" value="KKM04441.1"/>
    <property type="molecule type" value="Genomic_DNA"/>
</dbReference>
<reference evidence="3" key="1">
    <citation type="journal article" date="2015" name="Nature">
        <title>Complex archaea that bridge the gap between prokaryotes and eukaryotes.</title>
        <authorList>
            <person name="Spang A."/>
            <person name="Saw J.H."/>
            <person name="Jorgensen S.L."/>
            <person name="Zaremba-Niedzwiedzka K."/>
            <person name="Martijn J."/>
            <person name="Lind A.E."/>
            <person name="van Eijk R."/>
            <person name="Schleper C."/>
            <person name="Guy L."/>
            <person name="Ettema T.J."/>
        </authorList>
    </citation>
    <scope>NUCLEOTIDE SEQUENCE</scope>
</reference>
<sequence>MKHIVKVADIKICSTAGDELVAHALGSCLGIAAYDPLSVVGGLLHVLLPSATINPRKADANPFMFVDVGAGEFLKRMYAAIGRRSRLIVKVAGGAETRGNWKDLFATGRRNYQMLRKVLWTSGILIDAEDVGGCKPRTMHLEVGSGRVWVTSNGKRTDL</sequence>
<keyword evidence="2" id="KW-0378">Hydrolase</keyword>
<dbReference type="GO" id="GO:0006935">
    <property type="term" value="P:chemotaxis"/>
    <property type="evidence" value="ECO:0007669"/>
    <property type="project" value="UniProtKB-KW"/>
</dbReference>
<proteinExistence type="inferred from homology"/>
<dbReference type="SUPFAM" id="SSF64438">
    <property type="entry name" value="CNF1/YfiH-like putative cysteine hydrolases"/>
    <property type="match status" value="1"/>
</dbReference>
<dbReference type="InterPro" id="IPR011324">
    <property type="entry name" value="Cytotoxic_necrot_fac-like_cat"/>
</dbReference>
<evidence type="ECO:0008006" key="4">
    <source>
        <dbReference type="Google" id="ProtNLM"/>
    </source>
</evidence>
<comment type="caution">
    <text evidence="3">The sequence shown here is derived from an EMBL/GenBank/DDBJ whole genome shotgun (WGS) entry which is preliminary data.</text>
</comment>
<dbReference type="HAMAP" id="MF_01440">
    <property type="entry name" value="CheD"/>
    <property type="match status" value="1"/>
</dbReference>
<dbReference type="PANTHER" id="PTHR35147:SF1">
    <property type="entry name" value="CHEMORECEPTOR GLUTAMINE DEAMIDASE CHED-RELATED"/>
    <property type="match status" value="1"/>
</dbReference>
<evidence type="ECO:0000313" key="3">
    <source>
        <dbReference type="EMBL" id="KKM04441.1"/>
    </source>
</evidence>
<evidence type="ECO:0000256" key="1">
    <source>
        <dbReference type="ARBA" id="ARBA00022500"/>
    </source>
</evidence>
<dbReference type="GO" id="GO:0050568">
    <property type="term" value="F:protein-glutamine glutaminase activity"/>
    <property type="evidence" value="ECO:0007669"/>
    <property type="project" value="InterPro"/>
</dbReference>